<dbReference type="Gene3D" id="6.10.140.1730">
    <property type="match status" value="1"/>
</dbReference>
<feature type="region of interest" description="Disordered" evidence="12">
    <location>
        <begin position="126"/>
        <end position="174"/>
    </location>
</feature>
<evidence type="ECO:0000256" key="7">
    <source>
        <dbReference type="ARBA" id="ARBA00022980"/>
    </source>
</evidence>
<dbReference type="HOGENOM" id="CLU_139508_0_0_1"/>
<keyword evidence="7 11" id="KW-0689">Ribosomal protein</keyword>
<dbReference type="GO" id="GO:0003735">
    <property type="term" value="F:structural constituent of ribosome"/>
    <property type="evidence" value="ECO:0007669"/>
    <property type="project" value="UniProtKB-UniRule"/>
</dbReference>
<dbReference type="InterPro" id="IPR002673">
    <property type="entry name" value="Ribosomal_eL29"/>
</dbReference>
<dbReference type="Pfam" id="PF01779">
    <property type="entry name" value="Ribosomal_L29e"/>
    <property type="match status" value="1"/>
</dbReference>
<evidence type="ECO:0000256" key="12">
    <source>
        <dbReference type="SAM" id="MobiDB-lite"/>
    </source>
</evidence>
<reference evidence="13" key="2">
    <citation type="submission" date="2025-08" db="UniProtKB">
        <authorList>
            <consortium name="Ensembl"/>
        </authorList>
    </citation>
    <scope>IDENTIFICATION</scope>
    <source>
        <strain evidence="13">2N</strain>
    </source>
</reference>
<dbReference type="GO" id="GO:0022625">
    <property type="term" value="C:cytosolic large ribosomal subunit"/>
    <property type="evidence" value="ECO:0007669"/>
    <property type="project" value="TreeGrafter"/>
</dbReference>
<sequence>MAKSKNHTTHNQSRKWHRNGIKKPRSQRYESLKGVDPKFLRNMRFAKKHNKKGFKKMQANNAKAMSARAEAIKALLKPKEVKPKYQKGANRKLTRLALIAHPKLGKRIRAYMAKGRRLCRPKVQALAEAQPPTKAQASTKAQALAKAPAKAQVAAPTSVPAQAPKGAQAPVKAP</sequence>
<keyword evidence="5" id="KW-0963">Cytoplasm</keyword>
<keyword evidence="4" id="KW-0488">Methylation</keyword>
<dbReference type="Proteomes" id="UP000005447">
    <property type="component" value="Unassembled WGS sequence"/>
</dbReference>
<evidence type="ECO:0000256" key="3">
    <source>
        <dbReference type="ARBA" id="ARBA00011133"/>
    </source>
</evidence>
<comment type="similarity">
    <text evidence="2 11">Belongs to the eukaryotic ribosomal protein eL29 family.</text>
</comment>
<feature type="region of interest" description="Disordered" evidence="12">
    <location>
        <begin position="1"/>
        <end position="33"/>
    </location>
</feature>
<comment type="function">
    <text evidence="10">Component of the large ribosomal subunit. The ribosome is a large ribonucleoprotein complex responsible for the synthesis of proteins in the cell.</text>
</comment>
<dbReference type="PANTHER" id="PTHR12884:SF18">
    <property type="entry name" value="60S RIBOSOMAL PROTEIN L29"/>
    <property type="match status" value="1"/>
</dbReference>
<feature type="compositionally biased region" description="Low complexity" evidence="12">
    <location>
        <begin position="132"/>
        <end position="157"/>
    </location>
</feature>
<evidence type="ECO:0000313" key="13">
    <source>
        <dbReference type="Ensembl" id="ENSCPOP00000010556.3"/>
    </source>
</evidence>
<evidence type="ECO:0000313" key="14">
    <source>
        <dbReference type="Proteomes" id="UP000005447"/>
    </source>
</evidence>
<organism evidence="13 14">
    <name type="scientific">Cavia porcellus</name>
    <name type="common">Guinea pig</name>
    <dbReference type="NCBI Taxonomy" id="10141"/>
    <lineage>
        <taxon>Eukaryota</taxon>
        <taxon>Metazoa</taxon>
        <taxon>Chordata</taxon>
        <taxon>Craniata</taxon>
        <taxon>Vertebrata</taxon>
        <taxon>Euteleostomi</taxon>
        <taxon>Mammalia</taxon>
        <taxon>Eutheria</taxon>
        <taxon>Euarchontoglires</taxon>
        <taxon>Glires</taxon>
        <taxon>Rodentia</taxon>
        <taxon>Hystricomorpha</taxon>
        <taxon>Caviidae</taxon>
        <taxon>Cavia</taxon>
    </lineage>
</organism>
<evidence type="ECO:0000256" key="11">
    <source>
        <dbReference type="RuleBase" id="RU364026"/>
    </source>
</evidence>
<dbReference type="GO" id="GO:0002181">
    <property type="term" value="P:cytoplasmic translation"/>
    <property type="evidence" value="ECO:0007669"/>
    <property type="project" value="TreeGrafter"/>
</dbReference>
<dbReference type="PANTHER" id="PTHR12884">
    <property type="entry name" value="60S RIBOSOMAL PROTEIN L29"/>
    <property type="match status" value="1"/>
</dbReference>
<evidence type="ECO:0000256" key="4">
    <source>
        <dbReference type="ARBA" id="ARBA00022481"/>
    </source>
</evidence>
<reference evidence="13" key="3">
    <citation type="submission" date="2025-09" db="UniProtKB">
        <authorList>
            <consortium name="Ensembl"/>
        </authorList>
    </citation>
    <scope>IDENTIFICATION</scope>
    <source>
        <strain evidence="13">2N</strain>
    </source>
</reference>
<keyword evidence="9 11" id="KW-0687">Ribonucleoprotein</keyword>
<dbReference type="Bgee" id="ENSCPOG00000011738">
    <property type="expression patterns" value="Expressed in ovary and 12 other cell types or tissues"/>
</dbReference>
<evidence type="ECO:0000256" key="8">
    <source>
        <dbReference type="ARBA" id="ARBA00022990"/>
    </source>
</evidence>
<keyword evidence="8" id="KW-0007">Acetylation</keyword>
<keyword evidence="6" id="KW-0597">Phosphoprotein</keyword>
<protein>
    <recommendedName>
        <fullName evidence="11">60S ribosomal protein L29</fullName>
    </recommendedName>
</protein>
<comment type="subcellular location">
    <subcellularLocation>
        <location evidence="1">Cytoplasm</location>
    </subcellularLocation>
</comment>
<evidence type="ECO:0000256" key="1">
    <source>
        <dbReference type="ARBA" id="ARBA00004496"/>
    </source>
</evidence>
<name>H0VJV9_CAVPO</name>
<feature type="compositionally biased region" description="Basic residues" evidence="12">
    <location>
        <begin position="1"/>
        <end position="26"/>
    </location>
</feature>
<dbReference type="AlphaFoldDB" id="H0VJV9"/>
<evidence type="ECO:0000256" key="9">
    <source>
        <dbReference type="ARBA" id="ARBA00023274"/>
    </source>
</evidence>
<proteinExistence type="inferred from homology"/>
<dbReference type="GeneTree" id="ENSGT00390000007084"/>
<keyword evidence="14" id="KW-1185">Reference proteome</keyword>
<gene>
    <name evidence="13" type="primary">RPL29</name>
</gene>
<dbReference type="OMA" id="LISGHHY"/>
<comment type="subunit">
    <text evidence="3">Component of the large ribosomal subunit.</text>
</comment>
<reference evidence="14" key="1">
    <citation type="journal article" date="2011" name="Nature">
        <title>A high-resolution map of human evolutionary constraint using 29 mammals.</title>
        <authorList>
            <person name="Lindblad-Toh K."/>
            <person name="Garber M."/>
            <person name="Zuk O."/>
            <person name="Lin M.F."/>
            <person name="Parker B.J."/>
            <person name="Washietl S."/>
            <person name="Kheradpour P."/>
            <person name="Ernst J."/>
            <person name="Jordan G."/>
            <person name="Mauceli E."/>
            <person name="Ward L.D."/>
            <person name="Lowe C.B."/>
            <person name="Holloway A.K."/>
            <person name="Clamp M."/>
            <person name="Gnerre S."/>
            <person name="Alfoldi J."/>
            <person name="Beal K."/>
            <person name="Chang J."/>
            <person name="Clawson H."/>
            <person name="Cuff J."/>
            <person name="Di Palma F."/>
            <person name="Fitzgerald S."/>
            <person name="Flicek P."/>
            <person name="Guttman M."/>
            <person name="Hubisz M.J."/>
            <person name="Jaffe D.B."/>
            <person name="Jungreis I."/>
            <person name="Kent W.J."/>
            <person name="Kostka D."/>
            <person name="Lara M."/>
            <person name="Martins A.L."/>
            <person name="Massingham T."/>
            <person name="Moltke I."/>
            <person name="Raney B.J."/>
            <person name="Rasmussen M.D."/>
            <person name="Robinson J."/>
            <person name="Stark A."/>
            <person name="Vilella A.J."/>
            <person name="Wen J."/>
            <person name="Xie X."/>
            <person name="Zody M.C."/>
            <person name="Baldwin J."/>
            <person name="Bloom T."/>
            <person name="Chin C.W."/>
            <person name="Heiman D."/>
            <person name="Nicol R."/>
            <person name="Nusbaum C."/>
            <person name="Young S."/>
            <person name="Wilkinson J."/>
            <person name="Worley K.C."/>
            <person name="Kovar C.L."/>
            <person name="Muzny D.M."/>
            <person name="Gibbs R.A."/>
            <person name="Cree A."/>
            <person name="Dihn H.H."/>
            <person name="Fowler G."/>
            <person name="Jhangiani S."/>
            <person name="Joshi V."/>
            <person name="Lee S."/>
            <person name="Lewis L.R."/>
            <person name="Nazareth L.V."/>
            <person name="Okwuonu G."/>
            <person name="Santibanez J."/>
            <person name="Warren W.C."/>
            <person name="Mardis E.R."/>
            <person name="Weinstock G.M."/>
            <person name="Wilson R.K."/>
            <person name="Delehaunty K."/>
            <person name="Dooling D."/>
            <person name="Fronik C."/>
            <person name="Fulton L."/>
            <person name="Fulton B."/>
            <person name="Graves T."/>
            <person name="Minx P."/>
            <person name="Sodergren E."/>
            <person name="Birney E."/>
            <person name="Margulies E.H."/>
            <person name="Herrero J."/>
            <person name="Green E.D."/>
            <person name="Haussler D."/>
            <person name="Siepel A."/>
            <person name="Goldman N."/>
            <person name="Pollard K.S."/>
            <person name="Pedersen J.S."/>
            <person name="Lander E.S."/>
            <person name="Kellis M."/>
        </authorList>
    </citation>
    <scope>NUCLEOTIDE SEQUENCE [LARGE SCALE GENOMIC DNA]</scope>
    <source>
        <strain evidence="14">2N</strain>
    </source>
</reference>
<dbReference type="VEuPathDB" id="HostDB:ENSCPOG00000011738"/>
<accession>H0VJV9</accession>
<evidence type="ECO:0000256" key="6">
    <source>
        <dbReference type="ARBA" id="ARBA00022553"/>
    </source>
</evidence>
<evidence type="ECO:0000256" key="10">
    <source>
        <dbReference type="ARBA" id="ARBA00034092"/>
    </source>
</evidence>
<dbReference type="EMBL" id="AAKN02012957">
    <property type="status" value="NOT_ANNOTATED_CDS"/>
    <property type="molecule type" value="Genomic_DNA"/>
</dbReference>
<dbReference type="Ensembl" id="ENSCPOT00000011852.3">
    <property type="protein sequence ID" value="ENSCPOP00000010556.3"/>
    <property type="gene ID" value="ENSCPOG00000011738.4"/>
</dbReference>
<evidence type="ECO:0000256" key="5">
    <source>
        <dbReference type="ARBA" id="ARBA00022490"/>
    </source>
</evidence>
<evidence type="ECO:0000256" key="2">
    <source>
        <dbReference type="ARBA" id="ARBA00010247"/>
    </source>
</evidence>